<evidence type="ECO:0000259" key="7">
    <source>
        <dbReference type="Pfam" id="PF00551"/>
    </source>
</evidence>
<dbReference type="AlphaFoldDB" id="A0A2A2FBB0"/>
<organism evidence="9 10">
    <name type="scientific">Halovibrio salipaludis</name>
    <dbReference type="NCBI Taxonomy" id="2032626"/>
    <lineage>
        <taxon>Bacteria</taxon>
        <taxon>Pseudomonadati</taxon>
        <taxon>Pseudomonadota</taxon>
        <taxon>Gammaproteobacteria</taxon>
        <taxon>Oceanospirillales</taxon>
        <taxon>Halomonadaceae</taxon>
        <taxon>Halovibrio</taxon>
    </lineage>
</organism>
<feature type="domain" description="Formyl transferase N-terminal" evidence="7">
    <location>
        <begin position="1"/>
        <end position="179"/>
    </location>
</feature>
<dbReference type="EMBL" id="NSKD01000001">
    <property type="protein sequence ID" value="PAU82014.1"/>
    <property type="molecule type" value="Genomic_DNA"/>
</dbReference>
<evidence type="ECO:0000313" key="9">
    <source>
        <dbReference type="EMBL" id="PAU82014.1"/>
    </source>
</evidence>
<dbReference type="Pfam" id="PF02911">
    <property type="entry name" value="Formyl_trans_C"/>
    <property type="match status" value="1"/>
</dbReference>
<comment type="function">
    <text evidence="5">Attaches a formyl group to the free amino group of methionyl-tRNA(fMet). The formyl group appears to play a dual role in the initiator identity of N-formylmethionyl-tRNA by promoting its recognition by IF2 and preventing the misappropriation of this tRNA by the elongation apparatus.</text>
</comment>
<dbReference type="InterPro" id="IPR011034">
    <property type="entry name" value="Formyl_transferase-like_C_sf"/>
</dbReference>
<dbReference type="GO" id="GO:0004479">
    <property type="term" value="F:methionyl-tRNA formyltransferase activity"/>
    <property type="evidence" value="ECO:0007669"/>
    <property type="project" value="UniProtKB-UniRule"/>
</dbReference>
<dbReference type="GO" id="GO:0005829">
    <property type="term" value="C:cytosol"/>
    <property type="evidence" value="ECO:0007669"/>
    <property type="project" value="TreeGrafter"/>
</dbReference>
<evidence type="ECO:0000259" key="8">
    <source>
        <dbReference type="Pfam" id="PF02911"/>
    </source>
</evidence>
<dbReference type="SUPFAM" id="SSF53328">
    <property type="entry name" value="Formyltransferase"/>
    <property type="match status" value="1"/>
</dbReference>
<dbReference type="CDD" id="cd08646">
    <property type="entry name" value="FMT_core_Met-tRNA-FMT_N"/>
    <property type="match status" value="1"/>
</dbReference>
<keyword evidence="3 5" id="KW-0808">Transferase</keyword>
<dbReference type="PANTHER" id="PTHR11138">
    <property type="entry name" value="METHIONYL-TRNA FORMYLTRANSFERASE"/>
    <property type="match status" value="1"/>
</dbReference>
<dbReference type="InterPro" id="IPR041711">
    <property type="entry name" value="Met-tRNA-FMT_N"/>
</dbReference>
<dbReference type="InterPro" id="IPR005793">
    <property type="entry name" value="Formyl_trans_C"/>
</dbReference>
<feature type="region of interest" description="Disordered" evidence="6">
    <location>
        <begin position="33"/>
        <end position="52"/>
    </location>
</feature>
<reference evidence="9 10" key="1">
    <citation type="submission" date="2017-08" db="EMBL/GenBank/DDBJ databases">
        <title>Halovibrio sewagensis sp. nov., isolated from wastewater of high salinity.</title>
        <authorList>
            <person name="Dong X."/>
            <person name="Zhang G."/>
        </authorList>
    </citation>
    <scope>NUCLEOTIDE SEQUENCE [LARGE SCALE GENOMIC DNA]</scope>
    <source>
        <strain evidence="9 10">YL5-2</strain>
    </source>
</reference>
<keyword evidence="10" id="KW-1185">Reference proteome</keyword>
<dbReference type="InterPro" id="IPR002376">
    <property type="entry name" value="Formyl_transf_N"/>
</dbReference>
<evidence type="ECO:0000313" key="10">
    <source>
        <dbReference type="Proteomes" id="UP000218896"/>
    </source>
</evidence>
<dbReference type="EC" id="2.1.2.9" evidence="2 5"/>
<evidence type="ECO:0000256" key="5">
    <source>
        <dbReference type="HAMAP-Rule" id="MF_00182"/>
    </source>
</evidence>
<protein>
    <recommendedName>
        <fullName evidence="2 5">Methionyl-tRNA formyltransferase</fullName>
        <ecNumber evidence="2 5">2.1.2.9</ecNumber>
    </recommendedName>
</protein>
<dbReference type="PROSITE" id="PS00373">
    <property type="entry name" value="GART"/>
    <property type="match status" value="1"/>
</dbReference>
<evidence type="ECO:0000256" key="6">
    <source>
        <dbReference type="SAM" id="MobiDB-lite"/>
    </source>
</evidence>
<sequence length="313" mass="33522">MRIVFAGTPDFAAASLSALIEAGHEILAVYTQPDRPAGRGRKARRGPVSQLAHDHGLRIEQPESLRNREAQATLRELAPDVMVVAAYGLILPQSVLDIPDHGCLNVHASLLPRWRGAAPIQWAIAAGDSETGISIMQMDAGLDTGDVLSRHRLTIADDETGGSLHDRLAGLGGEAITAALHELAHGSLDPEPQDDHRASYARKLERSDGRIDWQGSAQSLARRVRAFNPWPMAHTTVDDGALRVLFAEPVNTEVTDAEPGTVLEREPAGALVQCGEGVIRLTRVQLPGGRPQSIQDLINGGRPVLLTGQRLGA</sequence>
<name>A0A2A2FBB0_9GAMM</name>
<dbReference type="RefSeq" id="WP_095616112.1">
    <property type="nucleotide sequence ID" value="NZ_NSKD01000001.1"/>
</dbReference>
<dbReference type="Pfam" id="PF00551">
    <property type="entry name" value="Formyl_trans_N"/>
    <property type="match status" value="1"/>
</dbReference>
<evidence type="ECO:0000256" key="3">
    <source>
        <dbReference type="ARBA" id="ARBA00022679"/>
    </source>
</evidence>
<dbReference type="HAMAP" id="MF_00182">
    <property type="entry name" value="Formyl_trans"/>
    <property type="match status" value="1"/>
</dbReference>
<evidence type="ECO:0000256" key="2">
    <source>
        <dbReference type="ARBA" id="ARBA00012261"/>
    </source>
</evidence>
<dbReference type="PANTHER" id="PTHR11138:SF5">
    <property type="entry name" value="METHIONYL-TRNA FORMYLTRANSFERASE, MITOCHONDRIAL"/>
    <property type="match status" value="1"/>
</dbReference>
<comment type="similarity">
    <text evidence="1 5">Belongs to the Fmt family.</text>
</comment>
<dbReference type="InterPro" id="IPR001555">
    <property type="entry name" value="GART_AS"/>
</dbReference>
<gene>
    <name evidence="5" type="primary">fmt</name>
    <name evidence="9" type="ORF">CK501_02365</name>
</gene>
<feature type="binding site" evidence="5">
    <location>
        <begin position="109"/>
        <end position="112"/>
    </location>
    <ligand>
        <name>(6S)-5,6,7,8-tetrahydrofolate</name>
        <dbReference type="ChEBI" id="CHEBI:57453"/>
    </ligand>
</feature>
<dbReference type="OrthoDB" id="9802815at2"/>
<proteinExistence type="inferred from homology"/>
<dbReference type="InterPro" id="IPR044135">
    <property type="entry name" value="Met-tRNA-FMT_C"/>
</dbReference>
<dbReference type="InterPro" id="IPR005794">
    <property type="entry name" value="Fmt"/>
</dbReference>
<keyword evidence="4 5" id="KW-0648">Protein biosynthesis</keyword>
<evidence type="ECO:0000256" key="4">
    <source>
        <dbReference type="ARBA" id="ARBA00022917"/>
    </source>
</evidence>
<accession>A0A2A2FBB0</accession>
<comment type="caution">
    <text evidence="9">The sequence shown here is derived from an EMBL/GenBank/DDBJ whole genome shotgun (WGS) entry which is preliminary data.</text>
</comment>
<dbReference type="FunFam" id="3.40.50.12230:FF:000001">
    <property type="entry name" value="Methionyl-tRNA formyltransferase"/>
    <property type="match status" value="1"/>
</dbReference>
<evidence type="ECO:0000256" key="1">
    <source>
        <dbReference type="ARBA" id="ARBA00010699"/>
    </source>
</evidence>
<dbReference type="CDD" id="cd08704">
    <property type="entry name" value="Met_tRNA_FMT_C"/>
    <property type="match status" value="1"/>
</dbReference>
<dbReference type="InterPro" id="IPR036477">
    <property type="entry name" value="Formyl_transf_N_sf"/>
</dbReference>
<dbReference type="Gene3D" id="3.40.50.12230">
    <property type="match status" value="1"/>
</dbReference>
<feature type="domain" description="Formyl transferase C-terminal" evidence="8">
    <location>
        <begin position="203"/>
        <end position="300"/>
    </location>
</feature>
<dbReference type="Proteomes" id="UP000218896">
    <property type="component" value="Unassembled WGS sequence"/>
</dbReference>
<dbReference type="SUPFAM" id="SSF50486">
    <property type="entry name" value="FMT C-terminal domain-like"/>
    <property type="match status" value="1"/>
</dbReference>
<comment type="catalytic activity">
    <reaction evidence="5">
        <text>L-methionyl-tRNA(fMet) + (6R)-10-formyltetrahydrofolate = N-formyl-L-methionyl-tRNA(fMet) + (6S)-5,6,7,8-tetrahydrofolate + H(+)</text>
        <dbReference type="Rhea" id="RHEA:24380"/>
        <dbReference type="Rhea" id="RHEA-COMP:9952"/>
        <dbReference type="Rhea" id="RHEA-COMP:9953"/>
        <dbReference type="ChEBI" id="CHEBI:15378"/>
        <dbReference type="ChEBI" id="CHEBI:57453"/>
        <dbReference type="ChEBI" id="CHEBI:78530"/>
        <dbReference type="ChEBI" id="CHEBI:78844"/>
        <dbReference type="ChEBI" id="CHEBI:195366"/>
        <dbReference type="EC" id="2.1.2.9"/>
    </reaction>
</comment>
<dbReference type="NCBIfam" id="TIGR00460">
    <property type="entry name" value="fmt"/>
    <property type="match status" value="1"/>
</dbReference>